<protein>
    <recommendedName>
        <fullName evidence="1">JmjC domain-containing protein</fullName>
    </recommendedName>
</protein>
<evidence type="ECO:0000259" key="1">
    <source>
        <dbReference type="PROSITE" id="PS51184"/>
    </source>
</evidence>
<feature type="domain" description="JmjC" evidence="1">
    <location>
        <begin position="344"/>
        <end position="504"/>
    </location>
</feature>
<dbReference type="PROSITE" id="PS51184">
    <property type="entry name" value="JMJC"/>
    <property type="match status" value="1"/>
</dbReference>
<gene>
    <name evidence="3" type="ORF">UBRO2_05208</name>
    <name evidence="2" type="ORF">UBRO_07308</name>
</gene>
<evidence type="ECO:0000313" key="2">
    <source>
        <dbReference type="EMBL" id="SAM85343.1"/>
    </source>
</evidence>
<proteinExistence type="predicted"/>
<reference evidence="3" key="3">
    <citation type="submission" date="2018-08" db="EMBL/GenBank/DDBJ databases">
        <authorList>
            <person name="Guldener U."/>
        </authorList>
    </citation>
    <scope>NUCLEOTIDE SEQUENCE</scope>
    <source>
        <strain evidence="3">UB2</strain>
    </source>
</reference>
<dbReference type="Gene3D" id="2.60.120.650">
    <property type="entry name" value="Cupin"/>
    <property type="match status" value="1"/>
</dbReference>
<dbReference type="EMBL" id="LT558133">
    <property type="protein sequence ID" value="SAM85343.1"/>
    <property type="molecule type" value="Genomic_DNA"/>
</dbReference>
<evidence type="ECO:0000313" key="3">
    <source>
        <dbReference type="EMBL" id="SYW83506.1"/>
    </source>
</evidence>
<evidence type="ECO:0000313" key="4">
    <source>
        <dbReference type="Proteomes" id="UP000179920"/>
    </source>
</evidence>
<organism evidence="2 4">
    <name type="scientific">Ustilago bromivora</name>
    <dbReference type="NCBI Taxonomy" id="307758"/>
    <lineage>
        <taxon>Eukaryota</taxon>
        <taxon>Fungi</taxon>
        <taxon>Dikarya</taxon>
        <taxon>Basidiomycota</taxon>
        <taxon>Ustilaginomycotina</taxon>
        <taxon>Ustilaginomycetes</taxon>
        <taxon>Ustilaginales</taxon>
        <taxon>Ustilaginaceae</taxon>
        <taxon>Ustilago</taxon>
    </lineage>
</organism>
<dbReference type="Proteomes" id="UP000658997">
    <property type="component" value="Unassembled WGS sequence"/>
</dbReference>
<dbReference type="Proteomes" id="UP000179920">
    <property type="component" value="Chromosome XVII"/>
</dbReference>
<dbReference type="InterPro" id="IPR041667">
    <property type="entry name" value="Cupin_8"/>
</dbReference>
<sequence>MGGDRKGADDADPVNSVEAILEQLQQRETLVRDVDDAAAAAAARRQLRCLAASVCSNTSSGPSLRSMISALSALSRLCDQKFVTFSYSDILIAWRAIYIDTQLLKACCALSIPSDGHVDQTATLRRCIRDLDLALIVAGATSLSKHQPCHALILALQSRLLDRGPQDIEHKVQPCASSDDTRARKRLKTTPAESMKPIFTTVSQADSRIVEYDFSQAPTFMDLSSIDSTVRSKPFIVRGYAQRTDWSAVQSDGGQGSWSSVNHLLKAAGPARVVPVEVGANYTRADWGQDIMLWSDFLRHCRWHQAVIPNEDSHSESENGLGSSHVVLYMAQHDLASQFPALQQDYRLPDYVYTCPSAPKDWPDYRPPATEDGVITNLWVGPAGTISPPHHDAYYNCFVQAVGYKEVWVSSPHLCPRKDVQSPLSSSEDKFAFNKATTKASIAETLMTNTASMDVFDKAVPIRSDIKAAASNAILGPGDLLYMPPGWWHSLRSLTRSFSVSTWF</sequence>
<dbReference type="PANTHER" id="PTHR12461">
    <property type="entry name" value="HYPOXIA-INDUCIBLE FACTOR 1 ALPHA INHIBITOR-RELATED"/>
    <property type="match status" value="1"/>
</dbReference>
<dbReference type="InterPro" id="IPR003347">
    <property type="entry name" value="JmjC_dom"/>
</dbReference>
<dbReference type="EMBL" id="ULHB01000149">
    <property type="protein sequence ID" value="SYW83506.1"/>
    <property type="molecule type" value="Genomic_DNA"/>
</dbReference>
<dbReference type="Pfam" id="PF13621">
    <property type="entry name" value="Cupin_8"/>
    <property type="match status" value="1"/>
</dbReference>
<dbReference type="OrthoDB" id="47172at2759"/>
<dbReference type="PANTHER" id="PTHR12461:SF94">
    <property type="entry name" value="JMJC DOMAIN-CONTAINING PROTEIN"/>
    <property type="match status" value="1"/>
</dbReference>
<evidence type="ECO:0000313" key="5">
    <source>
        <dbReference type="Proteomes" id="UP000658997"/>
    </source>
</evidence>
<name>A0A1K0GBD0_9BASI</name>
<reference evidence="4" key="2">
    <citation type="submission" date="2016-04" db="EMBL/GenBank/DDBJ databases">
        <authorList>
            <person name="Guldener U."/>
            <person name="Guldener U."/>
        </authorList>
    </citation>
    <scope>NUCLEOTIDE SEQUENCE [LARGE SCALE GENOMIC DNA]</scope>
    <source>
        <strain evidence="4">UB2112</strain>
    </source>
</reference>
<dbReference type="AlphaFoldDB" id="A0A1K0GBD0"/>
<accession>A0A1K0GBD0</accession>
<dbReference type="SUPFAM" id="SSF51197">
    <property type="entry name" value="Clavaminate synthase-like"/>
    <property type="match status" value="1"/>
</dbReference>
<reference evidence="2" key="1">
    <citation type="submission" date="2016-04" db="EMBL/GenBank/DDBJ databases">
        <authorList>
            <person name="Evans L.H."/>
            <person name="Alamgir A."/>
            <person name="Owens N."/>
            <person name="Weber N.D."/>
            <person name="Virtaneva K."/>
            <person name="Barbian K."/>
            <person name="Babar A."/>
            <person name="Rosenke K."/>
        </authorList>
    </citation>
    <scope>NUCLEOTIDE SEQUENCE</scope>
    <source>
        <strain evidence="2">UB2112</strain>
    </source>
</reference>
<keyword evidence="5" id="KW-1185">Reference proteome</keyword>